<proteinExistence type="predicted"/>
<accession>A0ABR8FNC6</accession>
<dbReference type="Proteomes" id="UP000640531">
    <property type="component" value="Unassembled WGS sequence"/>
</dbReference>
<dbReference type="SUPFAM" id="SSF56349">
    <property type="entry name" value="DNA breaking-rejoining enzymes"/>
    <property type="match status" value="1"/>
</dbReference>
<name>A0ABR8FNC6_9NOST</name>
<sequence>MSIEQRIKEANGRLKANHCGVNIEQIGGKLYLRAVLPPKPESKHTKPHQQRISIAPANFEGVKLAEREAKKISVDLTDNTFKWGNYLEEEIKPPETIGDWIIRFEEDYFNRRERTLKTETTWKVEYKTVFKVLPRDEIISSEILKQAILKTNPDTRTRKRFCLVTGLLANFAGLDFEASIYSGNYSSKRRKPRDLPTDKKIAEWYLKIENHKWRWVFGMLATYGLRNHEVFFLDLDQLREGNQVVTVLDGKTGYRRVWPFHPEWFTEFDLASVKLPEINLDRNNSAIGGTVSQHFRRNQEIPFKVYDLRHCWAIRTLEYGIDISLAAQQMGHSLNVHSTLYHTWITSRIHQQAFDLAMSKSDRPKPPKFNK</sequence>
<organism evidence="3 4">
    <name type="scientific">Anabaena lutea FACHB-196</name>
    <dbReference type="NCBI Taxonomy" id="2692881"/>
    <lineage>
        <taxon>Bacteria</taxon>
        <taxon>Bacillati</taxon>
        <taxon>Cyanobacteriota</taxon>
        <taxon>Cyanophyceae</taxon>
        <taxon>Nostocales</taxon>
        <taxon>Nostocaceae</taxon>
        <taxon>Anabaena</taxon>
    </lineage>
</organism>
<dbReference type="RefSeq" id="WP_190718789.1">
    <property type="nucleotide sequence ID" value="NZ_JACJST010000027.1"/>
</dbReference>
<protein>
    <submittedName>
        <fullName evidence="3">Site-specific integrase</fullName>
    </submittedName>
</protein>
<dbReference type="PROSITE" id="PS51898">
    <property type="entry name" value="TYR_RECOMBINASE"/>
    <property type="match status" value="1"/>
</dbReference>
<evidence type="ECO:0000313" key="3">
    <source>
        <dbReference type="EMBL" id="MBD2570607.1"/>
    </source>
</evidence>
<evidence type="ECO:0000313" key="4">
    <source>
        <dbReference type="Proteomes" id="UP000640531"/>
    </source>
</evidence>
<dbReference type="InterPro" id="IPR002104">
    <property type="entry name" value="Integrase_catalytic"/>
</dbReference>
<comment type="caution">
    <text evidence="3">The sequence shown here is derived from an EMBL/GenBank/DDBJ whole genome shotgun (WGS) entry which is preliminary data.</text>
</comment>
<dbReference type="Gene3D" id="1.10.443.10">
    <property type="entry name" value="Intergrase catalytic core"/>
    <property type="match status" value="1"/>
</dbReference>
<reference evidence="3 4" key="1">
    <citation type="journal article" date="2020" name="ISME J.">
        <title>Comparative genomics reveals insights into cyanobacterial evolution and habitat adaptation.</title>
        <authorList>
            <person name="Chen M.Y."/>
            <person name="Teng W.K."/>
            <person name="Zhao L."/>
            <person name="Hu C.X."/>
            <person name="Zhou Y.K."/>
            <person name="Han B.P."/>
            <person name="Song L.R."/>
            <person name="Shu W.S."/>
        </authorList>
    </citation>
    <scope>NUCLEOTIDE SEQUENCE [LARGE SCALE GENOMIC DNA]</scope>
    <source>
        <strain evidence="3 4">FACHB-196</strain>
    </source>
</reference>
<feature type="domain" description="Tyr recombinase" evidence="2">
    <location>
        <begin position="190"/>
        <end position="354"/>
    </location>
</feature>
<evidence type="ECO:0000259" key="2">
    <source>
        <dbReference type="PROSITE" id="PS51898"/>
    </source>
</evidence>
<keyword evidence="1" id="KW-0233">DNA recombination</keyword>
<dbReference type="InterPro" id="IPR013762">
    <property type="entry name" value="Integrase-like_cat_sf"/>
</dbReference>
<dbReference type="EMBL" id="JACJST010000027">
    <property type="protein sequence ID" value="MBD2570607.1"/>
    <property type="molecule type" value="Genomic_DNA"/>
</dbReference>
<keyword evidence="4" id="KW-1185">Reference proteome</keyword>
<gene>
    <name evidence="3" type="ORF">H6G59_22460</name>
</gene>
<dbReference type="InterPro" id="IPR011010">
    <property type="entry name" value="DNA_brk_join_enz"/>
</dbReference>
<evidence type="ECO:0000256" key="1">
    <source>
        <dbReference type="ARBA" id="ARBA00023172"/>
    </source>
</evidence>